<feature type="domain" description="TadE-like" evidence="1">
    <location>
        <begin position="16"/>
        <end position="56"/>
    </location>
</feature>
<dbReference type="EMBL" id="FOFT01000007">
    <property type="protein sequence ID" value="SER85548.1"/>
    <property type="molecule type" value="Genomic_DNA"/>
</dbReference>
<evidence type="ECO:0000313" key="3">
    <source>
        <dbReference type="Proteomes" id="UP000199028"/>
    </source>
</evidence>
<keyword evidence="3" id="KW-1185">Reference proteome</keyword>
<proteinExistence type="predicted"/>
<reference evidence="3" key="1">
    <citation type="submission" date="2016-10" db="EMBL/GenBank/DDBJ databases">
        <authorList>
            <person name="Varghese N."/>
            <person name="Submissions S."/>
        </authorList>
    </citation>
    <scope>NUCLEOTIDE SEQUENCE [LARGE SCALE GENOMIC DNA]</scope>
    <source>
        <strain evidence="3">CGMCC 4.578</strain>
    </source>
</reference>
<dbReference type="InterPro" id="IPR012495">
    <property type="entry name" value="TadE-like_dom"/>
</dbReference>
<dbReference type="OrthoDB" id="3629197at2"/>
<name>A0A1H9SKW7_9PSEU</name>
<gene>
    <name evidence="2" type="ORF">SAMN05216195_107109</name>
</gene>
<dbReference type="AlphaFoldDB" id="A0A1H9SKW7"/>
<dbReference type="Pfam" id="PF07811">
    <property type="entry name" value="TadE"/>
    <property type="match status" value="1"/>
</dbReference>
<protein>
    <submittedName>
        <fullName evidence="2">TadE-like protein</fullName>
    </submittedName>
</protein>
<dbReference type="RefSeq" id="WP_090066884.1">
    <property type="nucleotide sequence ID" value="NZ_FOFT01000007.1"/>
</dbReference>
<evidence type="ECO:0000313" key="2">
    <source>
        <dbReference type="EMBL" id="SER85548.1"/>
    </source>
</evidence>
<organism evidence="2 3">
    <name type="scientific">Lentzea flaviverrucosa</name>
    <dbReference type="NCBI Taxonomy" id="200379"/>
    <lineage>
        <taxon>Bacteria</taxon>
        <taxon>Bacillati</taxon>
        <taxon>Actinomycetota</taxon>
        <taxon>Actinomycetes</taxon>
        <taxon>Pseudonocardiales</taxon>
        <taxon>Pseudonocardiaceae</taxon>
        <taxon>Lentzea</taxon>
    </lineage>
</organism>
<evidence type="ECO:0000259" key="1">
    <source>
        <dbReference type="Pfam" id="PF07811"/>
    </source>
</evidence>
<dbReference type="Proteomes" id="UP000199028">
    <property type="component" value="Unassembled WGS sequence"/>
</dbReference>
<sequence>MTMLKLIQRARRDQRGSGTAELAITAPLLFLLFLLIAQFALYMHAAHIAQAAAAQGLSSARVLGGSAGAGAAAGERTLEQLGSRTLRGATVSAQRGPAQASVQVQGKAVSVVPFLSLAVHAEAVGPVEKFTPAVSP</sequence>
<accession>A0A1H9SKW7</accession>